<gene>
    <name evidence="3" type="ORF">SSLN_LOCUS6341</name>
</gene>
<dbReference type="GO" id="GO:0005868">
    <property type="term" value="C:cytoplasmic dynein complex"/>
    <property type="evidence" value="ECO:0007669"/>
    <property type="project" value="TreeGrafter"/>
</dbReference>
<sequence>MEQLSSVVPSRRVSLATRSHELTQHRKSTKSTLQRTSFSLWRFQRLGRHQPVRFENTYRTGPNPDEKFNVTEAKHNLQQLLASTLADVTYSPERAAQLATNLANLVRKQARGLEQSPRYKVVALVHIGALADASVYLCSRAIWSVDCGDSYAEASYSNNSLYAVATLYAVYFE</sequence>
<dbReference type="Pfam" id="PF03645">
    <property type="entry name" value="Tctex-1"/>
    <property type="match status" value="1"/>
</dbReference>
<keyword evidence="4" id="KW-1185">Reference proteome</keyword>
<dbReference type="STRING" id="70667.A0A183SQ43"/>
<reference evidence="3 4" key="2">
    <citation type="submission" date="2018-11" db="EMBL/GenBank/DDBJ databases">
        <authorList>
            <consortium name="Pathogen Informatics"/>
        </authorList>
    </citation>
    <scope>NUCLEOTIDE SEQUENCE [LARGE SCALE GENOMIC DNA]</scope>
    <source>
        <strain evidence="3 4">NST_G2</strain>
    </source>
</reference>
<dbReference type="InterPro" id="IPR005334">
    <property type="entry name" value="Tctex-1-like"/>
</dbReference>
<dbReference type="GO" id="GO:0005737">
    <property type="term" value="C:cytoplasm"/>
    <property type="evidence" value="ECO:0007669"/>
    <property type="project" value="TreeGrafter"/>
</dbReference>
<name>A0A183SQ43_SCHSO</name>
<dbReference type="GO" id="GO:0007018">
    <property type="term" value="P:microtubule-based movement"/>
    <property type="evidence" value="ECO:0007669"/>
    <property type="project" value="TreeGrafter"/>
</dbReference>
<comment type="similarity">
    <text evidence="1">Belongs to the dynein light chain Tctex-type family.</text>
</comment>
<dbReference type="Proteomes" id="UP000275846">
    <property type="component" value="Unassembled WGS sequence"/>
</dbReference>
<dbReference type="PANTHER" id="PTHR21255">
    <property type="entry name" value="T-COMPLEX-ASSOCIATED-TESTIS-EXPRESSED 1/ DYNEIN LIGHT CHAIN"/>
    <property type="match status" value="1"/>
</dbReference>
<evidence type="ECO:0000256" key="2">
    <source>
        <dbReference type="SAM" id="MobiDB-lite"/>
    </source>
</evidence>
<feature type="compositionally biased region" description="Low complexity" evidence="2">
    <location>
        <begin position="1"/>
        <end position="14"/>
    </location>
</feature>
<dbReference type="WBParaSite" id="SSLN_0000654301-mRNA-1">
    <property type="protein sequence ID" value="SSLN_0000654301-mRNA-1"/>
    <property type="gene ID" value="SSLN_0000654301"/>
</dbReference>
<dbReference type="PANTHER" id="PTHR21255:SF65">
    <property type="entry name" value="TCTEX1 DOMAIN-CONTAINING PROTEIN 2"/>
    <property type="match status" value="1"/>
</dbReference>
<feature type="region of interest" description="Disordered" evidence="2">
    <location>
        <begin position="1"/>
        <end position="33"/>
    </location>
</feature>
<protein>
    <submittedName>
        <fullName evidence="5">Dynein light chain</fullName>
    </submittedName>
</protein>
<evidence type="ECO:0000313" key="5">
    <source>
        <dbReference type="WBParaSite" id="SSLN_0000654301-mRNA-1"/>
    </source>
</evidence>
<dbReference type="EMBL" id="UYSU01033644">
    <property type="protein sequence ID" value="VDL92726.1"/>
    <property type="molecule type" value="Genomic_DNA"/>
</dbReference>
<proteinExistence type="inferred from homology"/>
<dbReference type="GO" id="GO:0045505">
    <property type="term" value="F:dynein intermediate chain binding"/>
    <property type="evidence" value="ECO:0007669"/>
    <property type="project" value="TreeGrafter"/>
</dbReference>
<accession>A0A183SQ43</accession>
<evidence type="ECO:0000313" key="4">
    <source>
        <dbReference type="Proteomes" id="UP000275846"/>
    </source>
</evidence>
<reference evidence="5" key="1">
    <citation type="submission" date="2016-06" db="UniProtKB">
        <authorList>
            <consortium name="WormBaseParasite"/>
        </authorList>
    </citation>
    <scope>IDENTIFICATION</scope>
</reference>
<dbReference type="AlphaFoldDB" id="A0A183SQ43"/>
<dbReference type="InterPro" id="IPR038586">
    <property type="entry name" value="Tctex-1-like_sf"/>
</dbReference>
<dbReference type="Gene3D" id="3.30.1140.40">
    <property type="entry name" value="Tctex-1"/>
    <property type="match status" value="1"/>
</dbReference>
<evidence type="ECO:0000256" key="1">
    <source>
        <dbReference type="ARBA" id="ARBA00005361"/>
    </source>
</evidence>
<dbReference type="OrthoDB" id="10260741at2759"/>
<organism evidence="5">
    <name type="scientific">Schistocephalus solidus</name>
    <name type="common">Tapeworm</name>
    <dbReference type="NCBI Taxonomy" id="70667"/>
    <lineage>
        <taxon>Eukaryota</taxon>
        <taxon>Metazoa</taxon>
        <taxon>Spiralia</taxon>
        <taxon>Lophotrochozoa</taxon>
        <taxon>Platyhelminthes</taxon>
        <taxon>Cestoda</taxon>
        <taxon>Eucestoda</taxon>
        <taxon>Diphyllobothriidea</taxon>
        <taxon>Diphyllobothriidae</taxon>
        <taxon>Schistocephalus</taxon>
    </lineage>
</organism>
<evidence type="ECO:0000313" key="3">
    <source>
        <dbReference type="EMBL" id="VDL92726.1"/>
    </source>
</evidence>